<keyword evidence="1" id="KW-0175">Coiled coil</keyword>
<reference evidence="2 3" key="1">
    <citation type="submission" date="2021-06" db="EMBL/GenBank/DDBJ databases">
        <authorList>
            <person name="Kallberg Y."/>
            <person name="Tangrot J."/>
            <person name="Rosling A."/>
        </authorList>
    </citation>
    <scope>NUCLEOTIDE SEQUENCE [LARGE SCALE GENOMIC DNA]</scope>
    <source>
        <strain evidence="2 3">120-4 pot B 10/14</strain>
    </source>
</reference>
<comment type="caution">
    <text evidence="2">The sequence shown here is derived from an EMBL/GenBank/DDBJ whole genome shotgun (WGS) entry which is preliminary data.</text>
</comment>
<evidence type="ECO:0000313" key="2">
    <source>
        <dbReference type="EMBL" id="CAG8766949.1"/>
    </source>
</evidence>
<evidence type="ECO:0000313" key="3">
    <source>
        <dbReference type="Proteomes" id="UP000789901"/>
    </source>
</evidence>
<gene>
    <name evidence="2" type="ORF">GMARGA_LOCUS18103</name>
</gene>
<feature type="coiled-coil region" evidence="1">
    <location>
        <begin position="62"/>
        <end position="104"/>
    </location>
</feature>
<dbReference type="EMBL" id="CAJVQB010014193">
    <property type="protein sequence ID" value="CAG8766949.1"/>
    <property type="molecule type" value="Genomic_DNA"/>
</dbReference>
<sequence length="138" mass="16213">AEKLLLFQTYIPELANYPLESHSLCQTHYNQIVLSNLFYEHLSSLAQETQLGTNMDTQTTSYTDLANKLNRTKKLLEKEQANEAEELKKQLQQTREEFEKNKTLTEQWNSRFSTRQNHIDAIIEIANAERKALFDDIY</sequence>
<dbReference type="Proteomes" id="UP000789901">
    <property type="component" value="Unassembled WGS sequence"/>
</dbReference>
<proteinExistence type="predicted"/>
<keyword evidence="3" id="KW-1185">Reference proteome</keyword>
<organism evidence="2 3">
    <name type="scientific">Gigaspora margarita</name>
    <dbReference type="NCBI Taxonomy" id="4874"/>
    <lineage>
        <taxon>Eukaryota</taxon>
        <taxon>Fungi</taxon>
        <taxon>Fungi incertae sedis</taxon>
        <taxon>Mucoromycota</taxon>
        <taxon>Glomeromycotina</taxon>
        <taxon>Glomeromycetes</taxon>
        <taxon>Diversisporales</taxon>
        <taxon>Gigasporaceae</taxon>
        <taxon>Gigaspora</taxon>
    </lineage>
</organism>
<evidence type="ECO:0000256" key="1">
    <source>
        <dbReference type="SAM" id="Coils"/>
    </source>
</evidence>
<feature type="non-terminal residue" evidence="2">
    <location>
        <position position="1"/>
    </location>
</feature>
<name>A0ABN7VG25_GIGMA</name>
<protein>
    <submittedName>
        <fullName evidence="2">35091_t:CDS:1</fullName>
    </submittedName>
</protein>
<accession>A0ABN7VG25</accession>